<feature type="transmembrane region" description="Helical" evidence="12">
    <location>
        <begin position="25"/>
        <end position="43"/>
    </location>
</feature>
<reference evidence="14 15" key="1">
    <citation type="submission" date="2019-02" db="EMBL/GenBank/DDBJ databases">
        <title>Kribbella capetownensis sp. nov. and Kribbella speibonae sp. nov., isolated from soil.</title>
        <authorList>
            <person name="Curtis S.M."/>
            <person name="Norton I."/>
            <person name="Everest G.J."/>
            <person name="Meyers P.R."/>
        </authorList>
    </citation>
    <scope>NUCLEOTIDE SEQUENCE [LARGE SCALE GENOMIC DNA]</scope>
    <source>
        <strain evidence="14 15">KCTC 29219</strain>
    </source>
</reference>
<sequence length="445" mass="48160">MEGIVDTRRVVSNIFKGSLGNLVEWYDWYVYTAFALYFAPVFFPKGSDTSQLLNTAGVFAVGFLMRPVGSFLLGRYADRYGRRAALTLSVTLMATGSLVIALTPGHATIGLAAPVLLVTARLLQGLSVGGEYGTSATYMSEVATEGRRGFFSSFQYVTLASGQLVALAVQILLQQTLSKQALAEWGWRIPFAIGAVAAVIVFWLRRTMDESEAFEAQPANRRFKQGSMRELAKHPAAILTVVGLTLGGTVAFYTFTTYLQKFMVNTTGLPKTTVTWINFLALLVFVLLQPLGGWLSDRIGRRPLLIFFGIGTTLLTVPLLTALEHATVVGAFLLMLAGLVLVTGYTSINAIVKAELFPTQIRALGVGMPYGVTVAIFGGTAEYVALWLKNAGHEATFYYYVSGCALVSLIVYLTMAETRGRALHAKTGQRPVGATSGKRRVPTAQ</sequence>
<evidence type="ECO:0000259" key="13">
    <source>
        <dbReference type="PROSITE" id="PS50850"/>
    </source>
</evidence>
<dbReference type="PROSITE" id="PS50850">
    <property type="entry name" value="MFS"/>
    <property type="match status" value="1"/>
</dbReference>
<accession>A0A4V2M0J8</accession>
<comment type="caution">
    <text evidence="14">The sequence shown here is derived from an EMBL/GenBank/DDBJ whole genome shotgun (WGS) entry which is preliminary data.</text>
</comment>
<dbReference type="Proteomes" id="UP000292346">
    <property type="component" value="Unassembled WGS sequence"/>
</dbReference>
<keyword evidence="6" id="KW-0769">Symport</keyword>
<evidence type="ECO:0000256" key="9">
    <source>
        <dbReference type="ARBA" id="ARBA00037295"/>
    </source>
</evidence>
<keyword evidence="4" id="KW-1003">Cell membrane</keyword>
<dbReference type="InterPro" id="IPR036259">
    <property type="entry name" value="MFS_trans_sf"/>
</dbReference>
<dbReference type="InterPro" id="IPR020846">
    <property type="entry name" value="MFS_dom"/>
</dbReference>
<protein>
    <recommendedName>
        <fullName evidence="10">Putative proline/betaine transporter</fullName>
    </recommendedName>
</protein>
<keyword evidence="8 12" id="KW-0472">Membrane</keyword>
<dbReference type="OrthoDB" id="9066401at2"/>
<dbReference type="CDD" id="cd17367">
    <property type="entry name" value="MFS_KgtP"/>
    <property type="match status" value="1"/>
</dbReference>
<feature type="transmembrane region" description="Helical" evidence="12">
    <location>
        <begin position="304"/>
        <end position="323"/>
    </location>
</feature>
<evidence type="ECO:0000256" key="6">
    <source>
        <dbReference type="ARBA" id="ARBA00022847"/>
    </source>
</evidence>
<name>A0A4V2M0J8_9ACTN</name>
<organism evidence="14 15">
    <name type="scientific">Kribbella soli</name>
    <dbReference type="NCBI Taxonomy" id="1124743"/>
    <lineage>
        <taxon>Bacteria</taxon>
        <taxon>Bacillati</taxon>
        <taxon>Actinomycetota</taxon>
        <taxon>Actinomycetes</taxon>
        <taxon>Propionibacteriales</taxon>
        <taxon>Kribbellaceae</taxon>
        <taxon>Kribbella</taxon>
    </lineage>
</organism>
<keyword evidence="5 12" id="KW-0812">Transmembrane</keyword>
<dbReference type="EMBL" id="SJJZ01000001">
    <property type="protein sequence ID" value="TCC12356.1"/>
    <property type="molecule type" value="Genomic_DNA"/>
</dbReference>
<comment type="similarity">
    <text evidence="2">Belongs to the major facilitator superfamily. Metabolite:H+ Symporter (MHS) family (TC 2.A.1.6) family.</text>
</comment>
<feature type="region of interest" description="Disordered" evidence="11">
    <location>
        <begin position="426"/>
        <end position="445"/>
    </location>
</feature>
<feature type="transmembrane region" description="Helical" evidence="12">
    <location>
        <begin position="55"/>
        <end position="73"/>
    </location>
</feature>
<feature type="transmembrane region" description="Helical" evidence="12">
    <location>
        <begin position="364"/>
        <end position="385"/>
    </location>
</feature>
<proteinExistence type="inferred from homology"/>
<dbReference type="GO" id="GO:0005886">
    <property type="term" value="C:plasma membrane"/>
    <property type="evidence" value="ECO:0007669"/>
    <property type="project" value="UniProtKB-SubCell"/>
</dbReference>
<comment type="function">
    <text evidence="9">May be a proton symporter involved in the uptake of osmolytes such as proline and glycine betaine.</text>
</comment>
<comment type="subcellular location">
    <subcellularLocation>
        <location evidence="1">Cell membrane</location>
        <topology evidence="1">Multi-pass membrane protein</topology>
    </subcellularLocation>
</comment>
<feature type="transmembrane region" description="Helical" evidence="12">
    <location>
        <begin position="109"/>
        <end position="129"/>
    </location>
</feature>
<dbReference type="InterPro" id="IPR051084">
    <property type="entry name" value="H+-coupled_symporters"/>
</dbReference>
<dbReference type="PANTHER" id="PTHR43528">
    <property type="entry name" value="ALPHA-KETOGLUTARATE PERMEASE"/>
    <property type="match status" value="1"/>
</dbReference>
<evidence type="ECO:0000256" key="4">
    <source>
        <dbReference type="ARBA" id="ARBA00022475"/>
    </source>
</evidence>
<dbReference type="PROSITE" id="PS00216">
    <property type="entry name" value="SUGAR_TRANSPORT_1"/>
    <property type="match status" value="2"/>
</dbReference>
<dbReference type="Gene3D" id="1.20.1250.20">
    <property type="entry name" value="MFS general substrate transporter like domains"/>
    <property type="match status" value="1"/>
</dbReference>
<evidence type="ECO:0000313" key="15">
    <source>
        <dbReference type="Proteomes" id="UP000292346"/>
    </source>
</evidence>
<dbReference type="PANTHER" id="PTHR43528:SF5">
    <property type="entry name" value="PROLINE_BETAINE TRANSPORTER"/>
    <property type="match status" value="1"/>
</dbReference>
<feature type="transmembrane region" description="Helical" evidence="12">
    <location>
        <begin position="397"/>
        <end position="416"/>
    </location>
</feature>
<dbReference type="SUPFAM" id="SSF103473">
    <property type="entry name" value="MFS general substrate transporter"/>
    <property type="match status" value="1"/>
</dbReference>
<dbReference type="FunFam" id="1.20.1250.20:FF:000300">
    <property type="entry name" value="Dicarboxylate MFS transporter"/>
    <property type="match status" value="1"/>
</dbReference>
<dbReference type="FunFam" id="1.20.1250.20:FF:000001">
    <property type="entry name" value="Dicarboxylate MFS transporter"/>
    <property type="match status" value="1"/>
</dbReference>
<dbReference type="AlphaFoldDB" id="A0A4V2M0J8"/>
<evidence type="ECO:0000256" key="8">
    <source>
        <dbReference type="ARBA" id="ARBA00023136"/>
    </source>
</evidence>
<feature type="domain" description="Major facilitator superfamily (MFS) profile" evidence="13">
    <location>
        <begin position="13"/>
        <end position="419"/>
    </location>
</feature>
<dbReference type="InterPro" id="IPR005828">
    <property type="entry name" value="MFS_sugar_transport-like"/>
</dbReference>
<feature type="transmembrane region" description="Helical" evidence="12">
    <location>
        <begin position="150"/>
        <end position="173"/>
    </location>
</feature>
<evidence type="ECO:0000256" key="2">
    <source>
        <dbReference type="ARBA" id="ARBA00008240"/>
    </source>
</evidence>
<evidence type="ECO:0000256" key="5">
    <source>
        <dbReference type="ARBA" id="ARBA00022692"/>
    </source>
</evidence>
<feature type="transmembrane region" description="Helical" evidence="12">
    <location>
        <begin position="236"/>
        <end position="255"/>
    </location>
</feature>
<feature type="transmembrane region" description="Helical" evidence="12">
    <location>
        <begin position="329"/>
        <end position="352"/>
    </location>
</feature>
<feature type="transmembrane region" description="Helical" evidence="12">
    <location>
        <begin position="185"/>
        <end position="204"/>
    </location>
</feature>
<feature type="transmembrane region" description="Helical" evidence="12">
    <location>
        <begin position="85"/>
        <end position="103"/>
    </location>
</feature>
<dbReference type="Pfam" id="PF00083">
    <property type="entry name" value="Sugar_tr"/>
    <property type="match status" value="2"/>
</dbReference>
<evidence type="ECO:0000256" key="7">
    <source>
        <dbReference type="ARBA" id="ARBA00022989"/>
    </source>
</evidence>
<dbReference type="PROSITE" id="PS00217">
    <property type="entry name" value="SUGAR_TRANSPORT_2"/>
    <property type="match status" value="1"/>
</dbReference>
<feature type="transmembrane region" description="Helical" evidence="12">
    <location>
        <begin position="275"/>
        <end position="292"/>
    </location>
</feature>
<keyword evidence="15" id="KW-1185">Reference proteome</keyword>
<gene>
    <name evidence="14" type="ORF">E0H45_03615</name>
</gene>
<evidence type="ECO:0000256" key="12">
    <source>
        <dbReference type="SAM" id="Phobius"/>
    </source>
</evidence>
<evidence type="ECO:0000256" key="11">
    <source>
        <dbReference type="SAM" id="MobiDB-lite"/>
    </source>
</evidence>
<evidence type="ECO:0000313" key="14">
    <source>
        <dbReference type="EMBL" id="TCC12356.1"/>
    </source>
</evidence>
<dbReference type="InterPro" id="IPR005829">
    <property type="entry name" value="Sugar_transporter_CS"/>
</dbReference>
<keyword evidence="7 12" id="KW-1133">Transmembrane helix</keyword>
<dbReference type="GO" id="GO:0015293">
    <property type="term" value="F:symporter activity"/>
    <property type="evidence" value="ECO:0007669"/>
    <property type="project" value="UniProtKB-KW"/>
</dbReference>
<evidence type="ECO:0000256" key="1">
    <source>
        <dbReference type="ARBA" id="ARBA00004651"/>
    </source>
</evidence>
<keyword evidence="3" id="KW-0813">Transport</keyword>
<evidence type="ECO:0000256" key="3">
    <source>
        <dbReference type="ARBA" id="ARBA00022448"/>
    </source>
</evidence>
<evidence type="ECO:0000256" key="10">
    <source>
        <dbReference type="ARBA" id="ARBA00039918"/>
    </source>
</evidence>